<proteinExistence type="predicted"/>
<dbReference type="Proteomes" id="UP000217935">
    <property type="component" value="Chromosome"/>
</dbReference>
<organism evidence="1 2">
    <name type="scientific">Celeribacter ethanolicus</name>
    <dbReference type="NCBI Taxonomy" id="1758178"/>
    <lineage>
        <taxon>Bacteria</taxon>
        <taxon>Pseudomonadati</taxon>
        <taxon>Pseudomonadota</taxon>
        <taxon>Alphaproteobacteria</taxon>
        <taxon>Rhodobacterales</taxon>
        <taxon>Roseobacteraceae</taxon>
        <taxon>Celeribacter</taxon>
    </lineage>
</organism>
<evidence type="ECO:0000313" key="2">
    <source>
        <dbReference type="Proteomes" id="UP000217935"/>
    </source>
</evidence>
<protein>
    <submittedName>
        <fullName evidence="1">Uncharacterized protein</fullName>
    </submittedName>
</protein>
<keyword evidence="2" id="KW-1185">Reference proteome</keyword>
<dbReference type="KEGG" id="ceh:CEW89_08485"/>
<accession>A0A291GB33</accession>
<dbReference type="AlphaFoldDB" id="A0A291GB33"/>
<dbReference type="RefSeq" id="WP_096805594.1">
    <property type="nucleotide sequence ID" value="NZ_CP022196.1"/>
</dbReference>
<sequence>MDAQEQAKGEALVMACLVEPLERRGFGRPTALKVDQFEAMKRELCQKLAYMSADNLMALEEEAAGLAGGKDHDRFPIGQKILECALKYQQPEDSASPLIRAIFAHSLGREAIAEGWAPELLAGVRNMKKRAWPRNFQVDQIKKAAEDPMRKMREIERRLSQGLDVSSGDAAWRDRRLAVIRKCEEIGNMGGDGAAEKGTA</sequence>
<reference evidence="1 2" key="1">
    <citation type="submission" date="2017-06" db="EMBL/GenBank/DDBJ databases">
        <title>Celeribacter sp. TSPH2 complete genome sequence.</title>
        <authorList>
            <person name="Woo J.-H."/>
            <person name="Kim H.-S."/>
        </authorList>
    </citation>
    <scope>NUCLEOTIDE SEQUENCE [LARGE SCALE GENOMIC DNA]</scope>
    <source>
        <strain evidence="1 2">TSPH2</strain>
    </source>
</reference>
<evidence type="ECO:0000313" key="1">
    <source>
        <dbReference type="EMBL" id="ATG47609.1"/>
    </source>
</evidence>
<gene>
    <name evidence="1" type="ORF">CEW89_08485</name>
</gene>
<dbReference type="EMBL" id="CP022196">
    <property type="protein sequence ID" value="ATG47609.1"/>
    <property type="molecule type" value="Genomic_DNA"/>
</dbReference>
<name>A0A291GB33_9RHOB</name>
<dbReference type="OrthoDB" id="7778116at2"/>